<dbReference type="CDD" id="cd10148">
    <property type="entry name" value="CsoR-like_DUF156"/>
    <property type="match status" value="1"/>
</dbReference>
<comment type="similarity">
    <text evidence="1">Belongs to the FrmR/RcnR family.</text>
</comment>
<proteinExistence type="inferred from homology"/>
<protein>
    <recommendedName>
        <fullName evidence="4">Metal-sensitive transcriptional regulator</fullName>
    </recommendedName>
</protein>
<sequence>MNSESQKRLTARVKRIAGQVTGIERMLAERRYCVDILNQIAAVRSALDALGVELLTRHLETCVLGHGSGSEHESAAPMSQEQLLAEVKTALGRFLK</sequence>
<evidence type="ECO:0000256" key="1">
    <source>
        <dbReference type="ARBA" id="ARBA00005260"/>
    </source>
</evidence>
<dbReference type="InterPro" id="IPR003735">
    <property type="entry name" value="Metal_Tscrpt_repr"/>
</dbReference>
<dbReference type="Pfam" id="PF02583">
    <property type="entry name" value="Trns_repr_metal"/>
    <property type="match status" value="1"/>
</dbReference>
<dbReference type="Gene3D" id="1.20.58.1000">
    <property type="entry name" value="Metal-sensitive repressor, helix protomer"/>
    <property type="match status" value="1"/>
</dbReference>
<dbReference type="InterPro" id="IPR038390">
    <property type="entry name" value="Metal_Tscrpt_repr_sf"/>
</dbReference>
<evidence type="ECO:0008006" key="4">
    <source>
        <dbReference type="Google" id="ProtNLM"/>
    </source>
</evidence>
<gene>
    <name evidence="2" type="ORF">GURASL_18750</name>
</gene>
<evidence type="ECO:0000313" key="2">
    <source>
        <dbReference type="EMBL" id="BDV42952.1"/>
    </source>
</evidence>
<evidence type="ECO:0000313" key="3">
    <source>
        <dbReference type="Proteomes" id="UP001317705"/>
    </source>
</evidence>
<organism evidence="2 3">
    <name type="scientific">Geotalea uraniireducens</name>
    <dbReference type="NCBI Taxonomy" id="351604"/>
    <lineage>
        <taxon>Bacteria</taxon>
        <taxon>Pseudomonadati</taxon>
        <taxon>Thermodesulfobacteriota</taxon>
        <taxon>Desulfuromonadia</taxon>
        <taxon>Geobacterales</taxon>
        <taxon>Geobacteraceae</taxon>
        <taxon>Geotalea</taxon>
    </lineage>
</organism>
<keyword evidence="3" id="KW-1185">Reference proteome</keyword>
<accession>A0ABM8EKJ7</accession>
<dbReference type="EMBL" id="AP027151">
    <property type="protein sequence ID" value="BDV42952.1"/>
    <property type="molecule type" value="Genomic_DNA"/>
</dbReference>
<reference evidence="2 3" key="1">
    <citation type="submission" date="2022-12" db="EMBL/GenBank/DDBJ databases">
        <title>Polyphasic characterization of Geotalea uranireducens NIT-SL11 newly isolated from a complex of sewage sludge and microbially reduced graphene oxide.</title>
        <authorList>
            <person name="Xie L."/>
            <person name="Yoshida N."/>
            <person name="Meng L."/>
        </authorList>
    </citation>
    <scope>NUCLEOTIDE SEQUENCE [LARGE SCALE GENOMIC DNA]</scope>
    <source>
        <strain evidence="2 3">NIT-SL11</strain>
    </source>
</reference>
<dbReference type="PANTHER" id="PTHR33677">
    <property type="entry name" value="TRANSCRIPTIONAL REPRESSOR FRMR-RELATED"/>
    <property type="match status" value="1"/>
</dbReference>
<dbReference type="RefSeq" id="WP_282003695.1">
    <property type="nucleotide sequence ID" value="NZ_AP027151.1"/>
</dbReference>
<name>A0ABM8EKJ7_9BACT</name>
<dbReference type="Proteomes" id="UP001317705">
    <property type="component" value="Chromosome"/>
</dbReference>